<dbReference type="GO" id="GO:0016020">
    <property type="term" value="C:membrane"/>
    <property type="evidence" value="ECO:0007669"/>
    <property type="project" value="UniProtKB-SubCell"/>
</dbReference>
<accession>A0A6B1DW22</accession>
<protein>
    <submittedName>
        <fullName evidence="7">Glycosyltransferase</fullName>
    </submittedName>
</protein>
<evidence type="ECO:0000259" key="6">
    <source>
        <dbReference type="Pfam" id="PF06925"/>
    </source>
</evidence>
<dbReference type="InterPro" id="IPR007235">
    <property type="entry name" value="Glyco_trans_28_C"/>
</dbReference>
<evidence type="ECO:0000256" key="1">
    <source>
        <dbReference type="ARBA" id="ARBA00004370"/>
    </source>
</evidence>
<organism evidence="7">
    <name type="scientific">Caldilineaceae bacterium SB0662_bin_9</name>
    <dbReference type="NCBI Taxonomy" id="2605258"/>
    <lineage>
        <taxon>Bacteria</taxon>
        <taxon>Bacillati</taxon>
        <taxon>Chloroflexota</taxon>
        <taxon>Caldilineae</taxon>
        <taxon>Caldilineales</taxon>
        <taxon>Caldilineaceae</taxon>
    </lineage>
</organism>
<name>A0A6B1DW22_9CHLR</name>
<dbReference type="InterPro" id="IPR009695">
    <property type="entry name" value="Diacylglyc_glucosyltr_N"/>
</dbReference>
<dbReference type="Pfam" id="PF04101">
    <property type="entry name" value="Glyco_tran_28_C"/>
    <property type="match status" value="1"/>
</dbReference>
<comment type="caution">
    <text evidence="7">The sequence shown here is derived from an EMBL/GenBank/DDBJ whole genome shotgun (WGS) entry which is preliminary data.</text>
</comment>
<dbReference type="Gene3D" id="3.40.50.2000">
    <property type="entry name" value="Glycogen Phosphorylase B"/>
    <property type="match status" value="1"/>
</dbReference>
<keyword evidence="4 7" id="KW-0808">Transferase</keyword>
<gene>
    <name evidence="7" type="ORF">F4Y08_16420</name>
</gene>
<dbReference type="SUPFAM" id="SSF53756">
    <property type="entry name" value="UDP-Glycosyltransferase/glycogen phosphorylase"/>
    <property type="match status" value="1"/>
</dbReference>
<keyword evidence="3" id="KW-0328">Glycosyltransferase</keyword>
<feature type="domain" description="Glycosyl transferase family 28 C-terminal" evidence="5">
    <location>
        <begin position="209"/>
        <end position="305"/>
    </location>
</feature>
<evidence type="ECO:0000259" key="5">
    <source>
        <dbReference type="Pfam" id="PF04101"/>
    </source>
</evidence>
<evidence type="ECO:0000256" key="4">
    <source>
        <dbReference type="ARBA" id="ARBA00022679"/>
    </source>
</evidence>
<evidence type="ECO:0000256" key="2">
    <source>
        <dbReference type="ARBA" id="ARBA00006962"/>
    </source>
</evidence>
<sequence>MRILILMSDIGGGHRSCTLALQQEFAHWFPGVHEVFSVDVFKQFAPWPLDYVPLAYKYIANKLPGFWQWVFSNYGSLITEEQMATWLAGYLEPYFELLFDRMRPDLLVTVNPLFHPTLFRHLRATGRDLPIVSVVSDLVTPHGSWFHSQLDLCCVPTVQAAVAARRYRVSERNVRVYGLPVRRQFVDVEVRERRAWKRLLDMEEQLPLVLIIGGGEGFGTIAALVEQLVASRRRKAMPDCQVAVVCGRNKALARRLSQSFGTEQVRVLGFVTDMHAWMAASDCAVTKAGPGTIMEAAAMGLPVILSGFVPGQEAENPAFVIRHGMGTYAPSPASQVSVLTEWLSDERKLGRFSDAARATACARAGQSIVEEVDRLFG</sequence>
<dbReference type="GO" id="GO:0009247">
    <property type="term" value="P:glycolipid biosynthetic process"/>
    <property type="evidence" value="ECO:0007669"/>
    <property type="project" value="InterPro"/>
</dbReference>
<comment type="subcellular location">
    <subcellularLocation>
        <location evidence="1">Membrane</location>
    </subcellularLocation>
</comment>
<proteinExistence type="inferred from homology"/>
<evidence type="ECO:0000313" key="7">
    <source>
        <dbReference type="EMBL" id="MYD91889.1"/>
    </source>
</evidence>
<dbReference type="Pfam" id="PF06925">
    <property type="entry name" value="MGDG_synth"/>
    <property type="match status" value="1"/>
</dbReference>
<dbReference type="EMBL" id="VXPY01000119">
    <property type="protein sequence ID" value="MYD91889.1"/>
    <property type="molecule type" value="Genomic_DNA"/>
</dbReference>
<reference evidence="7" key="1">
    <citation type="submission" date="2019-09" db="EMBL/GenBank/DDBJ databases">
        <title>Characterisation of the sponge microbiome using genome-centric metagenomics.</title>
        <authorList>
            <person name="Engelberts J.P."/>
            <person name="Robbins S.J."/>
            <person name="De Goeij J.M."/>
            <person name="Aranda M."/>
            <person name="Bell S.C."/>
            <person name="Webster N.S."/>
        </authorList>
    </citation>
    <scope>NUCLEOTIDE SEQUENCE</scope>
    <source>
        <strain evidence="7">SB0662_bin_9</strain>
    </source>
</reference>
<comment type="similarity">
    <text evidence="2">Belongs to the glycosyltransferase 28 family.</text>
</comment>
<evidence type="ECO:0000256" key="3">
    <source>
        <dbReference type="ARBA" id="ARBA00022676"/>
    </source>
</evidence>
<dbReference type="AlphaFoldDB" id="A0A6B1DW22"/>
<dbReference type="PANTHER" id="PTHR43025">
    <property type="entry name" value="MONOGALACTOSYLDIACYLGLYCEROL SYNTHASE"/>
    <property type="match status" value="1"/>
</dbReference>
<dbReference type="GO" id="GO:0016758">
    <property type="term" value="F:hexosyltransferase activity"/>
    <property type="evidence" value="ECO:0007669"/>
    <property type="project" value="InterPro"/>
</dbReference>
<dbReference type="InterPro" id="IPR050519">
    <property type="entry name" value="Glycosyltransf_28_UgtP"/>
</dbReference>
<feature type="domain" description="Diacylglycerol glucosyltransferase N-terminal" evidence="6">
    <location>
        <begin position="14"/>
        <end position="181"/>
    </location>
</feature>
<dbReference type="PANTHER" id="PTHR43025:SF3">
    <property type="entry name" value="MONOGALACTOSYLDIACYLGLYCEROL SYNTHASE 1, CHLOROPLASTIC"/>
    <property type="match status" value="1"/>
</dbReference>